<name>F0SK64_RUBBR</name>
<proteinExistence type="predicted"/>
<dbReference type="Pfam" id="PF00107">
    <property type="entry name" value="ADH_zinc_N"/>
    <property type="match status" value="1"/>
</dbReference>
<dbReference type="InterPro" id="IPR051603">
    <property type="entry name" value="Zinc-ADH_QOR/CCCR"/>
</dbReference>
<dbReference type="PANTHER" id="PTHR44154:SF1">
    <property type="entry name" value="QUINONE OXIDOREDUCTASE"/>
    <property type="match status" value="1"/>
</dbReference>
<dbReference type="Gene3D" id="3.90.180.10">
    <property type="entry name" value="Medium-chain alcohol dehydrogenases, catalytic domain"/>
    <property type="match status" value="1"/>
</dbReference>
<dbReference type="PANTHER" id="PTHR44154">
    <property type="entry name" value="QUINONE OXIDOREDUCTASE"/>
    <property type="match status" value="1"/>
</dbReference>
<dbReference type="InterPro" id="IPR036291">
    <property type="entry name" value="NAD(P)-bd_dom_sf"/>
</dbReference>
<dbReference type="GO" id="GO:0003960">
    <property type="term" value="F:quinone reductase (NADPH) activity"/>
    <property type="evidence" value="ECO:0007669"/>
    <property type="project" value="UniProtKB-EC"/>
</dbReference>
<dbReference type="Pfam" id="PF08240">
    <property type="entry name" value="ADH_N"/>
    <property type="match status" value="1"/>
</dbReference>
<protein>
    <submittedName>
        <fullName evidence="3">NADPH:quinone reductase</fullName>
        <ecNumber evidence="3">1.6.5.5</ecNumber>
    </submittedName>
</protein>
<dbReference type="InterPro" id="IPR011032">
    <property type="entry name" value="GroES-like_sf"/>
</dbReference>
<dbReference type="RefSeq" id="WP_013628515.1">
    <property type="nucleotide sequence ID" value="NC_015174.1"/>
</dbReference>
<dbReference type="InterPro" id="IPR013149">
    <property type="entry name" value="ADH-like_C"/>
</dbReference>
<dbReference type="SUPFAM" id="SSF50129">
    <property type="entry name" value="GroES-like"/>
    <property type="match status" value="1"/>
</dbReference>
<dbReference type="eggNOG" id="COG0604">
    <property type="taxonomic scope" value="Bacteria"/>
</dbReference>
<dbReference type="HOGENOM" id="CLU_026673_3_1_0"/>
<dbReference type="InterPro" id="IPR013154">
    <property type="entry name" value="ADH-like_N"/>
</dbReference>
<keyword evidence="1" id="KW-0521">NADP</keyword>
<keyword evidence="3" id="KW-0560">Oxidoreductase</keyword>
<keyword evidence="4" id="KW-1185">Reference proteome</keyword>
<dbReference type="EMBL" id="CP002546">
    <property type="protein sequence ID" value="ADY59791.1"/>
    <property type="molecule type" value="Genomic_DNA"/>
</dbReference>
<sequence length="332" mass="35248">MQAAFITESGPPECIQFGELPDPSPGPGEVLIKTEAVAVNPIDTYIRSGAIAMPRPDTYVVGCDVAGEVLEVGSGVDRFQPGDRVWGTNQGIHGRQGTFSEKVVAGAEWLYPIPNGVSSETAAAAALVSITVGLGLYQHAKLQSGETFFVNGGSGGVGSIAVQTAKAMGAKVITTAGSDDKAEYCRSIGADLVLDYRQADMDEQLNAYLEENGKIDLWWETLREPNLERTIPLMEKRGRVILMAGRDAKPVLPLGPFYTNDLSLIGFAMFNATSAEQLAVAEKINKLLANGALVPPIGLRLPLSEAAEAHRQQEAKTLEKSSPLLGKIVLSA</sequence>
<evidence type="ECO:0000259" key="2">
    <source>
        <dbReference type="SMART" id="SM00829"/>
    </source>
</evidence>
<dbReference type="Proteomes" id="UP000006860">
    <property type="component" value="Chromosome"/>
</dbReference>
<dbReference type="OrthoDB" id="9787435at2"/>
<evidence type="ECO:0000313" key="4">
    <source>
        <dbReference type="Proteomes" id="UP000006860"/>
    </source>
</evidence>
<dbReference type="CDD" id="cd08253">
    <property type="entry name" value="zeta_crystallin"/>
    <property type="match status" value="1"/>
</dbReference>
<evidence type="ECO:0000313" key="3">
    <source>
        <dbReference type="EMBL" id="ADY59791.1"/>
    </source>
</evidence>
<reference evidence="4" key="1">
    <citation type="submission" date="2011-02" db="EMBL/GenBank/DDBJ databases">
        <title>The complete genome of Planctomyces brasiliensis DSM 5305.</title>
        <authorList>
            <person name="Lucas S."/>
            <person name="Copeland A."/>
            <person name="Lapidus A."/>
            <person name="Bruce D."/>
            <person name="Goodwin L."/>
            <person name="Pitluck S."/>
            <person name="Kyrpides N."/>
            <person name="Mavromatis K."/>
            <person name="Pagani I."/>
            <person name="Ivanova N."/>
            <person name="Ovchinnikova G."/>
            <person name="Lu M."/>
            <person name="Detter J.C."/>
            <person name="Han C."/>
            <person name="Land M."/>
            <person name="Hauser L."/>
            <person name="Markowitz V."/>
            <person name="Cheng J.-F."/>
            <person name="Hugenholtz P."/>
            <person name="Woyke T."/>
            <person name="Wu D."/>
            <person name="Tindall B."/>
            <person name="Pomrenke H.G."/>
            <person name="Brambilla E."/>
            <person name="Klenk H.-P."/>
            <person name="Eisen J.A."/>
        </authorList>
    </citation>
    <scope>NUCLEOTIDE SEQUENCE [LARGE SCALE GENOMIC DNA]</scope>
    <source>
        <strain evidence="4">ATCC 49424 / DSM 5305 / JCM 21570 / IAM 15109 / NBRC 103401 / IFAM 1448</strain>
    </source>
</reference>
<dbReference type="Gene3D" id="3.40.50.720">
    <property type="entry name" value="NAD(P)-binding Rossmann-like Domain"/>
    <property type="match status" value="1"/>
</dbReference>
<dbReference type="AlphaFoldDB" id="F0SK64"/>
<feature type="domain" description="Enoyl reductase (ER)" evidence="2">
    <location>
        <begin position="10"/>
        <end position="330"/>
    </location>
</feature>
<organism evidence="3 4">
    <name type="scientific">Rubinisphaera brasiliensis (strain ATCC 49424 / DSM 5305 / JCM 21570 / IAM 15109 / NBRC 103401 / IFAM 1448)</name>
    <name type="common">Planctomyces brasiliensis</name>
    <dbReference type="NCBI Taxonomy" id="756272"/>
    <lineage>
        <taxon>Bacteria</taxon>
        <taxon>Pseudomonadati</taxon>
        <taxon>Planctomycetota</taxon>
        <taxon>Planctomycetia</taxon>
        <taxon>Planctomycetales</taxon>
        <taxon>Planctomycetaceae</taxon>
        <taxon>Rubinisphaera</taxon>
    </lineage>
</organism>
<dbReference type="EC" id="1.6.5.5" evidence="3"/>
<evidence type="ECO:0000256" key="1">
    <source>
        <dbReference type="ARBA" id="ARBA00022857"/>
    </source>
</evidence>
<gene>
    <name evidence="3" type="ordered locus">Plabr_2189</name>
</gene>
<dbReference type="STRING" id="756272.Plabr_2189"/>
<dbReference type="SMART" id="SM00829">
    <property type="entry name" value="PKS_ER"/>
    <property type="match status" value="1"/>
</dbReference>
<dbReference type="SUPFAM" id="SSF51735">
    <property type="entry name" value="NAD(P)-binding Rossmann-fold domains"/>
    <property type="match status" value="1"/>
</dbReference>
<accession>F0SK64</accession>
<dbReference type="InterPro" id="IPR020843">
    <property type="entry name" value="ER"/>
</dbReference>
<dbReference type="KEGG" id="pbs:Plabr_2189"/>